<comment type="caution">
    <text evidence="2">The sequence shown here is derived from an EMBL/GenBank/DDBJ whole genome shotgun (WGS) entry which is preliminary data.</text>
</comment>
<evidence type="ECO:0000256" key="1">
    <source>
        <dbReference type="SAM" id="MobiDB-lite"/>
    </source>
</evidence>
<feature type="compositionally biased region" description="Low complexity" evidence="1">
    <location>
        <begin position="50"/>
        <end position="61"/>
    </location>
</feature>
<gene>
    <name evidence="2" type="ORF">DL762_005439</name>
</gene>
<organism evidence="2 3">
    <name type="scientific">Monosporascus cannonballus</name>
    <dbReference type="NCBI Taxonomy" id="155416"/>
    <lineage>
        <taxon>Eukaryota</taxon>
        <taxon>Fungi</taxon>
        <taxon>Dikarya</taxon>
        <taxon>Ascomycota</taxon>
        <taxon>Pezizomycotina</taxon>
        <taxon>Sordariomycetes</taxon>
        <taxon>Xylariomycetidae</taxon>
        <taxon>Xylariales</taxon>
        <taxon>Xylariales incertae sedis</taxon>
        <taxon>Monosporascus</taxon>
    </lineage>
</organism>
<name>A0ABY0H4U7_9PEZI</name>
<evidence type="ECO:0000313" key="2">
    <source>
        <dbReference type="EMBL" id="RYO84858.1"/>
    </source>
</evidence>
<dbReference type="Proteomes" id="UP000294003">
    <property type="component" value="Unassembled WGS sequence"/>
</dbReference>
<protein>
    <submittedName>
        <fullName evidence="2">Uncharacterized protein</fullName>
    </submittedName>
</protein>
<proteinExistence type="predicted"/>
<keyword evidence="3" id="KW-1185">Reference proteome</keyword>
<dbReference type="EMBL" id="QJNS01000151">
    <property type="protein sequence ID" value="RYO84858.1"/>
    <property type="molecule type" value="Genomic_DNA"/>
</dbReference>
<feature type="compositionally biased region" description="Acidic residues" evidence="1">
    <location>
        <begin position="91"/>
        <end position="102"/>
    </location>
</feature>
<accession>A0ABY0H4U7</accession>
<sequence>MIFNEQQTVPGCPSPGEAMWQGNCLVDSTLEGCPTTLRNAKSIGDLAPLGAGDCGSAGSSSEKNKRQESGEGSAACAYKPGGDVGGHNSDGEDGDDEGDDDGSSGGGSGSGVPNNLSPRSCFADLPYHLRDDL</sequence>
<evidence type="ECO:0000313" key="3">
    <source>
        <dbReference type="Proteomes" id="UP000294003"/>
    </source>
</evidence>
<reference evidence="2 3" key="1">
    <citation type="submission" date="2018-06" db="EMBL/GenBank/DDBJ databases">
        <title>Complete Genomes of Monosporascus.</title>
        <authorList>
            <person name="Robinson A.J."/>
            <person name="Natvig D.O."/>
        </authorList>
    </citation>
    <scope>NUCLEOTIDE SEQUENCE [LARGE SCALE GENOMIC DNA]</scope>
    <source>
        <strain evidence="2 3">CBS 609.92</strain>
    </source>
</reference>
<feature type="region of interest" description="Disordered" evidence="1">
    <location>
        <begin position="44"/>
        <end position="133"/>
    </location>
</feature>